<keyword evidence="2" id="KW-0548">Nucleotidyltransferase</keyword>
<keyword evidence="4" id="KW-0255">Endonuclease</keyword>
<protein>
    <recommendedName>
        <fullName evidence="5">CCHC-type domain-containing protein</fullName>
    </recommendedName>
</protein>
<dbReference type="Pfam" id="PF08284">
    <property type="entry name" value="RVP_2"/>
    <property type="match status" value="1"/>
</dbReference>
<dbReference type="VEuPathDB" id="VectorBase:BGLAX_051141"/>
<feature type="domain" description="CCHC-type" evidence="5">
    <location>
        <begin position="156"/>
        <end position="172"/>
    </location>
</feature>
<dbReference type="Gene3D" id="2.40.70.10">
    <property type="entry name" value="Acid Proteases"/>
    <property type="match status" value="1"/>
</dbReference>
<dbReference type="Gene3D" id="4.10.60.10">
    <property type="entry name" value="Zinc finger, CCHC-type"/>
    <property type="match status" value="1"/>
</dbReference>
<dbReference type="CDD" id="cd00303">
    <property type="entry name" value="retropepsin_like"/>
    <property type="match status" value="1"/>
</dbReference>
<evidence type="ECO:0000259" key="5">
    <source>
        <dbReference type="SMART" id="SM00343"/>
    </source>
</evidence>
<accession>A0A2C9L2M5</accession>
<proteinExistence type="predicted"/>
<evidence type="ECO:0000256" key="4">
    <source>
        <dbReference type="ARBA" id="ARBA00022759"/>
    </source>
</evidence>
<dbReference type="Proteomes" id="UP000076420">
    <property type="component" value="Unassembled WGS sequence"/>
</dbReference>
<evidence type="ECO:0000313" key="6">
    <source>
        <dbReference type="EnsemblMetazoa" id="BGLB026393-PA"/>
    </source>
</evidence>
<evidence type="ECO:0000313" key="7">
    <source>
        <dbReference type="Proteomes" id="UP000076420"/>
    </source>
</evidence>
<name>A0A2C9L2M5_BIOGL</name>
<dbReference type="PANTHER" id="PTHR37984">
    <property type="entry name" value="PROTEIN CBG26694"/>
    <property type="match status" value="1"/>
</dbReference>
<dbReference type="EnsemblMetazoa" id="BGLB026393-RA">
    <property type="protein sequence ID" value="BGLB026393-PA"/>
    <property type="gene ID" value="BGLB026393"/>
</dbReference>
<dbReference type="InterPro" id="IPR050951">
    <property type="entry name" value="Retrovirus_Pol_polyprotein"/>
</dbReference>
<dbReference type="GO" id="GO:0008270">
    <property type="term" value="F:zinc ion binding"/>
    <property type="evidence" value="ECO:0007669"/>
    <property type="project" value="InterPro"/>
</dbReference>
<dbReference type="InterPro" id="IPR001878">
    <property type="entry name" value="Znf_CCHC"/>
</dbReference>
<feature type="domain" description="CCHC-type" evidence="5">
    <location>
        <begin position="176"/>
        <end position="192"/>
    </location>
</feature>
<evidence type="ECO:0000256" key="2">
    <source>
        <dbReference type="ARBA" id="ARBA00022695"/>
    </source>
</evidence>
<dbReference type="KEGG" id="bgt:106065862"/>
<organism evidence="6 7">
    <name type="scientific">Biomphalaria glabrata</name>
    <name type="common">Bloodfluke planorb</name>
    <name type="synonym">Freshwater snail</name>
    <dbReference type="NCBI Taxonomy" id="6526"/>
    <lineage>
        <taxon>Eukaryota</taxon>
        <taxon>Metazoa</taxon>
        <taxon>Spiralia</taxon>
        <taxon>Lophotrochozoa</taxon>
        <taxon>Mollusca</taxon>
        <taxon>Gastropoda</taxon>
        <taxon>Heterobranchia</taxon>
        <taxon>Euthyneura</taxon>
        <taxon>Panpulmonata</taxon>
        <taxon>Hygrophila</taxon>
        <taxon>Lymnaeoidea</taxon>
        <taxon>Planorbidae</taxon>
        <taxon>Biomphalaria</taxon>
    </lineage>
</organism>
<dbReference type="PANTHER" id="PTHR37984:SF5">
    <property type="entry name" value="PROTEIN NYNRIN-LIKE"/>
    <property type="match status" value="1"/>
</dbReference>
<keyword evidence="3" id="KW-0540">Nuclease</keyword>
<keyword evidence="1" id="KW-0808">Transferase</keyword>
<reference evidence="6" key="1">
    <citation type="submission" date="2020-05" db="UniProtKB">
        <authorList>
            <consortium name="EnsemblMetazoa"/>
        </authorList>
    </citation>
    <scope>IDENTIFICATION</scope>
    <source>
        <strain evidence="6">BB02</strain>
    </source>
</reference>
<dbReference type="SUPFAM" id="SSF50630">
    <property type="entry name" value="Acid proteases"/>
    <property type="match status" value="1"/>
</dbReference>
<dbReference type="SUPFAM" id="SSF57756">
    <property type="entry name" value="Retrovirus zinc finger-like domains"/>
    <property type="match status" value="1"/>
</dbReference>
<gene>
    <name evidence="6" type="primary">106065862</name>
</gene>
<keyword evidence="4" id="KW-0378">Hydrolase</keyword>
<dbReference type="VEuPathDB" id="VectorBase:BGLB026393"/>
<dbReference type="GO" id="GO:0003676">
    <property type="term" value="F:nucleic acid binding"/>
    <property type="evidence" value="ECO:0007669"/>
    <property type="project" value="InterPro"/>
</dbReference>
<dbReference type="STRING" id="6526.A0A2C9L2M5"/>
<evidence type="ECO:0000256" key="1">
    <source>
        <dbReference type="ARBA" id="ARBA00022679"/>
    </source>
</evidence>
<dbReference type="InterPro" id="IPR021109">
    <property type="entry name" value="Peptidase_aspartic_dom_sf"/>
</dbReference>
<dbReference type="SMART" id="SM00343">
    <property type="entry name" value="ZnF_C2HC"/>
    <property type="match status" value="2"/>
</dbReference>
<dbReference type="InterPro" id="IPR036875">
    <property type="entry name" value="Znf_CCHC_sf"/>
</dbReference>
<dbReference type="GO" id="GO:0004519">
    <property type="term" value="F:endonuclease activity"/>
    <property type="evidence" value="ECO:0007669"/>
    <property type="project" value="UniProtKB-KW"/>
</dbReference>
<sequence>MILDKETFDKAIQTLNSIYIQPKNEMFASLATCKQEQGQTIDIYVQKLRILSKYCNFKAVTAEQHREEAIRDSFINELVSNRIQKRLLEMTFMSLKEARLLEHAYQHSLQYESSQPETKCAATTLTNSLDTPSPNVTIPQSASNSHKHEVNALASKCYFCGRVKHPRSQCTAREATCNQCLKKGHLQRVCESKSSTVSAIATVQPLSLNKSTIPIFINLVQLKALVDTGSCESYISTHIAKKHKWRTCSSGNRIFMASTHLSRITQGHIYASIRLKNERYEGVKLSLLDNLCSDVILEIDFISLHQNQFIPFDGQKPSLCLSTLQPERVDAPSLFSNLSSNCTPVVTKSRRYSIPDRKFIEKEIQQLIKDEII</sequence>
<evidence type="ECO:0000256" key="3">
    <source>
        <dbReference type="ARBA" id="ARBA00022722"/>
    </source>
</evidence>
<dbReference type="AlphaFoldDB" id="A0A2C9L2M5"/>
<dbReference type="GO" id="GO:0016779">
    <property type="term" value="F:nucleotidyltransferase activity"/>
    <property type="evidence" value="ECO:0007669"/>
    <property type="project" value="UniProtKB-KW"/>
</dbReference>